<sequence length="1026" mass="117384">MFFSGDPGLRRKVELRGRSSKESDRQGTLNRVKDEREQRQRARLRQQGALRIQKCFRGRRDVAVNQVLIREKFVAAFGEFSDRADRNVFKPESLYLPQIFFMISPKNSADFYRLAGACRHFLRCMSETEGGVFSVFVSGDYTTQRCAINYRVKHFAILCLQGLYHHRESLKEELMLPEDGSRDDVAGVLVRTILSLATVELPWSGSLIEHLALNKMFCLLRDLVLTLKNTDARSLVMLSLERLVHQLSVLYVEKFQYLKPVPFTWSLPAQIFSVPLLWRRLPRLKEVSVTDGVWAFVVHQTAINKLDLRTSLPSDVSPEFPSFVCLLGNLLESSRLAMQQPNAMIQLVSLICLLKRSVMVTLSRYYSSNNILLAASEDDDMKIDIEESFALEPALISQLKHASDGMFLKEMVRVAFSQAPLDLNTVATPFGGAPEASAVSAVCGFLYAAFSVLDRTTIVSRLAYVANLVPPLWQYITSCRLNNNWPAIELPSQDAQLSPELLGWMLPLAVFCPVFSHLLFSMDNDEFYNMKQPISIEDVKQLVLILKEGLWQLLWVMPFKPSAFVASDIFVFQNMRQFFINVSASLLAELHDRNSKRQFAPSHTFHAREAIEESFFHQAEGENTKAREVLNRAPFLIPFTLRVRVYTAQRTAARQNTSRQYGLQIKVQRDRIIEDAFMQFNVLSDESLRGTIRVSYVNELGAEEAGVDGGGIFKDFMENITSAGFDIQYGLFKETADHLLYPNPASHMVNDEHLQYFEFFGKILGKAMFEGILVDIPFAMFFLRKLRKKHNYLHDLPSLDPELYKNLLFLKNNPNMVQQLGLYFVIEDNEYGEQLEVELLPGGKDIQVTKDNVYRYIHLVANHRLNHQIRQQSNHFLRGFQQLISPEWLDMFNEHELQILISGFEDAMDIDDLHHNVNYGGGYHENHPVIQMFWDTVKALDANMQRKFLKFVTGCSRGPLLGFKYLEPRFCIQKTAPEGAAEEALDRLPTSATCLNLLKLPPYKSKDTIREKLLYAIAAEAGFDLS</sequence>
<dbReference type="KEGG" id="smo:SELMODRAFT_120783"/>
<dbReference type="eggNOG" id="KOG0942">
    <property type="taxonomic scope" value="Eukaryota"/>
</dbReference>
<feature type="domain" description="HECT" evidence="9">
    <location>
        <begin position="684"/>
        <end position="1026"/>
    </location>
</feature>
<gene>
    <name evidence="10" type="ORF">SELMODRAFT_120783</name>
</gene>
<dbReference type="FunCoup" id="D8SMX0">
    <property type="interactions" value="4445"/>
</dbReference>
<accession>D8SMX0</accession>
<dbReference type="SUPFAM" id="SSF56204">
    <property type="entry name" value="Hect, E3 ligase catalytic domain"/>
    <property type="match status" value="1"/>
</dbReference>
<feature type="region of interest" description="Disordered" evidence="8">
    <location>
        <begin position="14"/>
        <end position="38"/>
    </location>
</feature>
<dbReference type="HOGENOM" id="CLU_002173_2_1_1"/>
<dbReference type="OMA" id="KELAFTC"/>
<evidence type="ECO:0000313" key="10">
    <source>
        <dbReference type="EMBL" id="EFJ14253.1"/>
    </source>
</evidence>
<evidence type="ECO:0000256" key="4">
    <source>
        <dbReference type="ARBA" id="ARBA00022786"/>
    </source>
</evidence>
<dbReference type="EC" id="2.3.2.26" evidence="2"/>
<evidence type="ECO:0000256" key="8">
    <source>
        <dbReference type="SAM" id="MobiDB-lite"/>
    </source>
</evidence>
<dbReference type="Proteomes" id="UP000001514">
    <property type="component" value="Unassembled WGS sequence"/>
</dbReference>
<comment type="catalytic activity">
    <reaction evidence="1">
        <text>S-ubiquitinyl-[E2 ubiquitin-conjugating enzyme]-L-cysteine + [acceptor protein]-L-lysine = [E2 ubiquitin-conjugating enzyme]-L-cysteine + N(6)-ubiquitinyl-[acceptor protein]-L-lysine.</text>
        <dbReference type="EC" id="2.3.2.26"/>
    </reaction>
</comment>
<dbReference type="GO" id="GO:0061630">
    <property type="term" value="F:ubiquitin protein ligase activity"/>
    <property type="evidence" value="ECO:0000318"/>
    <property type="project" value="GO_Central"/>
</dbReference>
<dbReference type="SMART" id="SM00119">
    <property type="entry name" value="HECTc"/>
    <property type="match status" value="1"/>
</dbReference>
<dbReference type="GO" id="GO:0000209">
    <property type="term" value="P:protein polyubiquitination"/>
    <property type="evidence" value="ECO:0000318"/>
    <property type="project" value="GO_Central"/>
</dbReference>
<evidence type="ECO:0000259" key="9">
    <source>
        <dbReference type="PROSITE" id="PS50237"/>
    </source>
</evidence>
<proteinExistence type="inferred from homology"/>
<dbReference type="CDD" id="cd00078">
    <property type="entry name" value="HECTc"/>
    <property type="match status" value="1"/>
</dbReference>
<evidence type="ECO:0000256" key="3">
    <source>
        <dbReference type="ARBA" id="ARBA00022679"/>
    </source>
</evidence>
<dbReference type="InParanoid" id="D8SMX0"/>
<comment type="function">
    <text evidence="5">Probable E3 ubiquitin-protein ligase which mediates ubiquitination and subsequent proteasomal degradation of target proteins.</text>
</comment>
<feature type="active site" description="Glycyl thioester intermediate" evidence="7">
    <location>
        <position position="994"/>
    </location>
</feature>
<dbReference type="Gene3D" id="3.30.2410.10">
    <property type="entry name" value="Hect, E3 ligase catalytic domain"/>
    <property type="match status" value="1"/>
</dbReference>
<dbReference type="PANTHER" id="PTHR45700">
    <property type="entry name" value="UBIQUITIN-PROTEIN LIGASE E3C"/>
    <property type="match status" value="1"/>
</dbReference>
<dbReference type="STRING" id="88036.D8SMX0"/>
<dbReference type="InterPro" id="IPR035983">
    <property type="entry name" value="Hect_E3_ubiquitin_ligase"/>
</dbReference>
<dbReference type="Gene3D" id="3.30.2160.10">
    <property type="entry name" value="Hect, E3 ligase catalytic domain"/>
    <property type="match status" value="1"/>
</dbReference>
<protein>
    <recommendedName>
        <fullName evidence="2">HECT-type E3 ubiquitin transferase</fullName>
        <ecNumber evidence="2">2.3.2.26</ecNumber>
    </recommendedName>
</protein>
<reference evidence="10 11" key="1">
    <citation type="journal article" date="2011" name="Science">
        <title>The Selaginella genome identifies genetic changes associated with the evolution of vascular plants.</title>
        <authorList>
            <person name="Banks J.A."/>
            <person name="Nishiyama T."/>
            <person name="Hasebe M."/>
            <person name="Bowman J.L."/>
            <person name="Gribskov M."/>
            <person name="dePamphilis C."/>
            <person name="Albert V.A."/>
            <person name="Aono N."/>
            <person name="Aoyama T."/>
            <person name="Ambrose B.A."/>
            <person name="Ashton N.W."/>
            <person name="Axtell M.J."/>
            <person name="Barker E."/>
            <person name="Barker M.S."/>
            <person name="Bennetzen J.L."/>
            <person name="Bonawitz N.D."/>
            <person name="Chapple C."/>
            <person name="Cheng C."/>
            <person name="Correa L.G."/>
            <person name="Dacre M."/>
            <person name="DeBarry J."/>
            <person name="Dreyer I."/>
            <person name="Elias M."/>
            <person name="Engstrom E.M."/>
            <person name="Estelle M."/>
            <person name="Feng L."/>
            <person name="Finet C."/>
            <person name="Floyd S.K."/>
            <person name="Frommer W.B."/>
            <person name="Fujita T."/>
            <person name="Gramzow L."/>
            <person name="Gutensohn M."/>
            <person name="Harholt J."/>
            <person name="Hattori M."/>
            <person name="Heyl A."/>
            <person name="Hirai T."/>
            <person name="Hiwatashi Y."/>
            <person name="Ishikawa M."/>
            <person name="Iwata M."/>
            <person name="Karol K.G."/>
            <person name="Koehler B."/>
            <person name="Kolukisaoglu U."/>
            <person name="Kubo M."/>
            <person name="Kurata T."/>
            <person name="Lalonde S."/>
            <person name="Li K."/>
            <person name="Li Y."/>
            <person name="Litt A."/>
            <person name="Lyons E."/>
            <person name="Manning G."/>
            <person name="Maruyama T."/>
            <person name="Michael T.P."/>
            <person name="Mikami K."/>
            <person name="Miyazaki S."/>
            <person name="Morinaga S."/>
            <person name="Murata T."/>
            <person name="Mueller-Roeber B."/>
            <person name="Nelson D.R."/>
            <person name="Obara M."/>
            <person name="Oguri Y."/>
            <person name="Olmstead R.G."/>
            <person name="Onodera N."/>
            <person name="Petersen B.L."/>
            <person name="Pils B."/>
            <person name="Prigge M."/>
            <person name="Rensing S.A."/>
            <person name="Riano-Pachon D.M."/>
            <person name="Roberts A.W."/>
            <person name="Sato Y."/>
            <person name="Scheller H.V."/>
            <person name="Schulz B."/>
            <person name="Schulz C."/>
            <person name="Shakirov E.V."/>
            <person name="Shibagaki N."/>
            <person name="Shinohara N."/>
            <person name="Shippen D.E."/>
            <person name="Soerensen I."/>
            <person name="Sotooka R."/>
            <person name="Sugimoto N."/>
            <person name="Sugita M."/>
            <person name="Sumikawa N."/>
            <person name="Tanurdzic M."/>
            <person name="Theissen G."/>
            <person name="Ulvskov P."/>
            <person name="Wakazuki S."/>
            <person name="Weng J.K."/>
            <person name="Willats W.W."/>
            <person name="Wipf D."/>
            <person name="Wolf P.G."/>
            <person name="Yang L."/>
            <person name="Zimmer A.D."/>
            <person name="Zhu Q."/>
            <person name="Mitros T."/>
            <person name="Hellsten U."/>
            <person name="Loque D."/>
            <person name="Otillar R."/>
            <person name="Salamov A."/>
            <person name="Schmutz J."/>
            <person name="Shapiro H."/>
            <person name="Lindquist E."/>
            <person name="Lucas S."/>
            <person name="Rokhsar D."/>
            <person name="Grigoriev I.V."/>
        </authorList>
    </citation>
    <scope>NUCLEOTIDE SEQUENCE [LARGE SCALE GENOMIC DNA]</scope>
</reference>
<dbReference type="PANTHER" id="PTHR45700:SF6">
    <property type="entry name" value="E3 UBIQUITIN-PROTEIN LIGASE UPL6"/>
    <property type="match status" value="1"/>
</dbReference>
<keyword evidence="3" id="KW-0808">Transferase</keyword>
<dbReference type="AlphaFoldDB" id="D8SMX0"/>
<evidence type="ECO:0000256" key="1">
    <source>
        <dbReference type="ARBA" id="ARBA00000885"/>
    </source>
</evidence>
<comment type="similarity">
    <text evidence="6">Belongs to the UPL family.</text>
</comment>
<evidence type="ECO:0000256" key="2">
    <source>
        <dbReference type="ARBA" id="ARBA00012485"/>
    </source>
</evidence>
<dbReference type="InterPro" id="IPR000569">
    <property type="entry name" value="HECT_dom"/>
</dbReference>
<dbReference type="FunFam" id="3.30.2410.10:FF:000011">
    <property type="entry name" value="Putative Ubiquitin-protein ligase E3C"/>
    <property type="match status" value="1"/>
</dbReference>
<keyword evidence="11" id="KW-1185">Reference proteome</keyword>
<evidence type="ECO:0000256" key="6">
    <source>
        <dbReference type="ARBA" id="ARBA00061247"/>
    </source>
</evidence>
<evidence type="ECO:0000313" key="11">
    <source>
        <dbReference type="Proteomes" id="UP000001514"/>
    </source>
</evidence>
<name>D8SMX0_SELML</name>
<dbReference type="Pfam" id="PF00632">
    <property type="entry name" value="HECT"/>
    <property type="match status" value="1"/>
</dbReference>
<dbReference type="GO" id="GO:0006511">
    <property type="term" value="P:ubiquitin-dependent protein catabolic process"/>
    <property type="evidence" value="ECO:0000318"/>
    <property type="project" value="GO_Central"/>
</dbReference>
<dbReference type="Gene3D" id="3.90.1750.10">
    <property type="entry name" value="Hect, E3 ligase catalytic domains"/>
    <property type="match status" value="1"/>
</dbReference>
<dbReference type="PROSITE" id="PS50237">
    <property type="entry name" value="HECT"/>
    <property type="match status" value="1"/>
</dbReference>
<dbReference type="EMBL" id="GL377628">
    <property type="protein sequence ID" value="EFJ14253.1"/>
    <property type="molecule type" value="Genomic_DNA"/>
</dbReference>
<organism evidence="11">
    <name type="scientific">Selaginella moellendorffii</name>
    <name type="common">Spikemoss</name>
    <dbReference type="NCBI Taxonomy" id="88036"/>
    <lineage>
        <taxon>Eukaryota</taxon>
        <taxon>Viridiplantae</taxon>
        <taxon>Streptophyta</taxon>
        <taxon>Embryophyta</taxon>
        <taxon>Tracheophyta</taxon>
        <taxon>Lycopodiopsida</taxon>
        <taxon>Selaginellales</taxon>
        <taxon>Selaginellaceae</taxon>
        <taxon>Selaginella</taxon>
    </lineage>
</organism>
<dbReference type="Gramene" id="EFJ14253">
    <property type="protein sequence ID" value="EFJ14253"/>
    <property type="gene ID" value="SELMODRAFT_120783"/>
</dbReference>
<evidence type="ECO:0000256" key="5">
    <source>
        <dbReference type="ARBA" id="ARBA00057703"/>
    </source>
</evidence>
<evidence type="ECO:0000256" key="7">
    <source>
        <dbReference type="PROSITE-ProRule" id="PRU00104"/>
    </source>
</evidence>
<dbReference type="FunFam" id="3.30.2160.10:FF:000002">
    <property type="entry name" value="Putative Ubiquitin-protein ligase E3C"/>
    <property type="match status" value="1"/>
</dbReference>
<dbReference type="InterPro" id="IPR044611">
    <property type="entry name" value="E3A/B/C-like"/>
</dbReference>
<keyword evidence="4 7" id="KW-0833">Ubl conjugation pathway</keyword>